<gene>
    <name evidence="2" type="ORF">SAY86_014210</name>
</gene>
<reference evidence="2 3" key="1">
    <citation type="journal article" date="2023" name="Hortic Res">
        <title>Pangenome of water caltrop reveals structural variations and asymmetric subgenome divergence after allopolyploidization.</title>
        <authorList>
            <person name="Zhang X."/>
            <person name="Chen Y."/>
            <person name="Wang L."/>
            <person name="Yuan Y."/>
            <person name="Fang M."/>
            <person name="Shi L."/>
            <person name="Lu R."/>
            <person name="Comes H.P."/>
            <person name="Ma Y."/>
            <person name="Chen Y."/>
            <person name="Huang G."/>
            <person name="Zhou Y."/>
            <person name="Zheng Z."/>
            <person name="Qiu Y."/>
        </authorList>
    </citation>
    <scope>NUCLEOTIDE SEQUENCE [LARGE SCALE GENOMIC DNA]</scope>
    <source>
        <strain evidence="2">F231</strain>
    </source>
</reference>
<organism evidence="2 3">
    <name type="scientific">Trapa natans</name>
    <name type="common">Water chestnut</name>
    <dbReference type="NCBI Taxonomy" id="22666"/>
    <lineage>
        <taxon>Eukaryota</taxon>
        <taxon>Viridiplantae</taxon>
        <taxon>Streptophyta</taxon>
        <taxon>Embryophyta</taxon>
        <taxon>Tracheophyta</taxon>
        <taxon>Spermatophyta</taxon>
        <taxon>Magnoliopsida</taxon>
        <taxon>eudicotyledons</taxon>
        <taxon>Gunneridae</taxon>
        <taxon>Pentapetalae</taxon>
        <taxon>rosids</taxon>
        <taxon>malvids</taxon>
        <taxon>Myrtales</taxon>
        <taxon>Lythraceae</taxon>
        <taxon>Trapa</taxon>
    </lineage>
</organism>
<dbReference type="EMBL" id="JAXQNO010000020">
    <property type="protein sequence ID" value="KAK4772435.1"/>
    <property type="molecule type" value="Genomic_DNA"/>
</dbReference>
<accession>A0AAN7KYQ6</accession>
<comment type="caution">
    <text evidence="2">The sequence shown here is derived from an EMBL/GenBank/DDBJ whole genome shotgun (WGS) entry which is preliminary data.</text>
</comment>
<protein>
    <submittedName>
        <fullName evidence="2">Uncharacterized protein</fullName>
    </submittedName>
</protein>
<feature type="region of interest" description="Disordered" evidence="1">
    <location>
        <begin position="1"/>
        <end position="52"/>
    </location>
</feature>
<feature type="compositionally biased region" description="Basic and acidic residues" evidence="1">
    <location>
        <begin position="35"/>
        <end position="44"/>
    </location>
</feature>
<feature type="compositionally biased region" description="Basic and acidic residues" evidence="1">
    <location>
        <begin position="1"/>
        <end position="13"/>
    </location>
</feature>
<evidence type="ECO:0000313" key="2">
    <source>
        <dbReference type="EMBL" id="KAK4772435.1"/>
    </source>
</evidence>
<keyword evidence="3" id="KW-1185">Reference proteome</keyword>
<proteinExistence type="predicted"/>
<dbReference type="AlphaFoldDB" id="A0AAN7KYQ6"/>
<dbReference type="Proteomes" id="UP001346149">
    <property type="component" value="Unassembled WGS sequence"/>
</dbReference>
<sequence length="52" mass="5946">MDPMTRNRDEEMRLLSQPGNGDRSWRLNFEGFHLPAEHGQKKPDSTTTAAAF</sequence>
<evidence type="ECO:0000313" key="3">
    <source>
        <dbReference type="Proteomes" id="UP001346149"/>
    </source>
</evidence>
<name>A0AAN7KYQ6_TRANT</name>
<evidence type="ECO:0000256" key="1">
    <source>
        <dbReference type="SAM" id="MobiDB-lite"/>
    </source>
</evidence>